<protein>
    <submittedName>
        <fullName evidence="3">Uncharacterized protein</fullName>
    </submittedName>
</protein>
<feature type="compositionally biased region" description="Basic and acidic residues" evidence="1">
    <location>
        <begin position="594"/>
        <end position="605"/>
    </location>
</feature>
<feature type="transmembrane region" description="Helical" evidence="2">
    <location>
        <begin position="714"/>
        <end position="733"/>
    </location>
</feature>
<keyword evidence="2" id="KW-1133">Transmembrane helix</keyword>
<keyword evidence="4" id="KW-1185">Reference proteome</keyword>
<feature type="region of interest" description="Disordered" evidence="1">
    <location>
        <begin position="433"/>
        <end position="454"/>
    </location>
</feature>
<gene>
    <name evidence="3" type="ORF">CAQU_08045</name>
</gene>
<dbReference type="STRING" id="1431546.CAQU_08045"/>
<evidence type="ECO:0000313" key="3">
    <source>
        <dbReference type="EMBL" id="APT85032.1"/>
    </source>
</evidence>
<feature type="compositionally biased region" description="Basic and acidic residues" evidence="1">
    <location>
        <begin position="171"/>
        <end position="187"/>
    </location>
</feature>
<reference evidence="3 4" key="1">
    <citation type="submission" date="2014-08" db="EMBL/GenBank/DDBJ databases">
        <title>Complete genome sequence of Corynebacterium aquilae S-613T(T) (=DSM 44791(T)), isolated from the choana of a healthy golden eagle.</title>
        <authorList>
            <person name="Ruckert C."/>
            <person name="Albersmeier A."/>
            <person name="Winkler A."/>
            <person name="Kalinowski J."/>
        </authorList>
    </citation>
    <scope>NUCLEOTIDE SEQUENCE [LARGE SCALE GENOMIC DNA]</scope>
    <source>
        <strain evidence="3 4">S-613</strain>
    </source>
</reference>
<feature type="region of interest" description="Disordered" evidence="1">
    <location>
        <begin position="39"/>
        <end position="62"/>
    </location>
</feature>
<feature type="transmembrane region" description="Helical" evidence="2">
    <location>
        <begin position="656"/>
        <end position="678"/>
    </location>
</feature>
<feature type="transmembrane region" description="Helical" evidence="2">
    <location>
        <begin position="684"/>
        <end position="702"/>
    </location>
</feature>
<feature type="transmembrane region" description="Helical" evidence="2">
    <location>
        <begin position="753"/>
        <end position="771"/>
    </location>
</feature>
<accession>A0A1L7CGP3</accession>
<proteinExistence type="predicted"/>
<feature type="region of interest" description="Disordered" evidence="1">
    <location>
        <begin position="150"/>
        <end position="197"/>
    </location>
</feature>
<evidence type="ECO:0000256" key="1">
    <source>
        <dbReference type="SAM" id="MobiDB-lite"/>
    </source>
</evidence>
<evidence type="ECO:0000313" key="4">
    <source>
        <dbReference type="Proteomes" id="UP000185478"/>
    </source>
</evidence>
<keyword evidence="2" id="KW-0472">Membrane</keyword>
<sequence>MADTSTEMSFEDFTTQANHQADNVVEAWKRLNDHWRAYSSHDNTGSTASSNKAENTAEKTRQHRLPPLLPEPWESATSLGEFEHHDSRTQALAQRMLGLLVDWRWMDRRNERIDINTQRQTRRRLTFDFTLSNQEEEFTLPLLGSSGDYVAGQFRKHPPSPAYKQQPNDTTGREADKKGDSEEDPTRRGTVAIRGGGSNQMAVPLTFLRKGMLVNLDLVNAAGEAIPSLGTANNTVLTYYPLQHLGELLNIPQLINNRLGPELGSTEIANRIHQGALLDIIMSRNVDKTKYRGGLRNREQEIYRKRLFGSLAALAFVARRTLEHMCGCIPQGDGQQLKLGDKDSTEAHQKPDKETLESLNRLLFLPRMHKQLEGNRSSNEWASDITAWMCATKDSKDADSVEELDSSPLVTLLAIAIIDAVKQAAGPVWTTSQRSFEDLSSSGDENPPQDPCPDLNDVDEKLLRLCQVEFYCTLLSTLSTNYLFSAAIDFDRDENTALPVARREIIKLSCDAETTEIDSWRHAGYDTGASRLKNFFGGDIGITVPVRYAAMSANSTHLEIGLPDGARLASITAGELSGRPFPLAGFHQAFDTRWDHTRPKPEDGGHATAPQSDDGEYGSCRSSQKSIHIVAAKEPMNPIGVFYVNLLPSRTSAVNIAAAVVCAVLLTAMAFLWCVNAVDLSVTIALVTLLVGTFGALFFSIGTHRVTRRLYSPVQAILNHSTIFSVAIFPIVYLLRKAPIITEHSTWQLDAKIAVTCISVAFFISLLYRVSALSRARRRSKLGESWGEKVAEGISQRSRGWRRKNENADFVSFFNDVCIYVDKRLPFAPDDRDVIAATETGAFDSPHFFSPDDNWGTRATHKARDWELLRTCLD</sequence>
<dbReference type="Proteomes" id="UP000185478">
    <property type="component" value="Chromosome"/>
</dbReference>
<dbReference type="RefSeq" id="WP_075726696.1">
    <property type="nucleotide sequence ID" value="NZ_CP009245.1"/>
</dbReference>
<dbReference type="EMBL" id="CP009245">
    <property type="protein sequence ID" value="APT85032.1"/>
    <property type="molecule type" value="Genomic_DNA"/>
</dbReference>
<evidence type="ECO:0000256" key="2">
    <source>
        <dbReference type="SAM" id="Phobius"/>
    </source>
</evidence>
<dbReference type="KEGG" id="caqu:CAQU_08045"/>
<feature type="region of interest" description="Disordered" evidence="1">
    <location>
        <begin position="594"/>
        <end position="620"/>
    </location>
</feature>
<feature type="compositionally biased region" description="Polar residues" evidence="1">
    <location>
        <begin position="433"/>
        <end position="444"/>
    </location>
</feature>
<organism evidence="3 4">
    <name type="scientific">Corynebacterium aquilae DSM 44791</name>
    <dbReference type="NCBI Taxonomy" id="1431546"/>
    <lineage>
        <taxon>Bacteria</taxon>
        <taxon>Bacillati</taxon>
        <taxon>Actinomycetota</taxon>
        <taxon>Actinomycetes</taxon>
        <taxon>Mycobacteriales</taxon>
        <taxon>Corynebacteriaceae</taxon>
        <taxon>Corynebacterium</taxon>
    </lineage>
</organism>
<feature type="compositionally biased region" description="Polar residues" evidence="1">
    <location>
        <begin position="40"/>
        <end position="54"/>
    </location>
</feature>
<name>A0A1L7CGP3_9CORY</name>
<dbReference type="AlphaFoldDB" id="A0A1L7CGP3"/>
<keyword evidence="2" id="KW-0812">Transmembrane</keyword>